<sequence>MDLARFLVTADIRFVRAEFLWSLCETRRVIPRRQEAEQKYFETEGMGIRTALVQHEEVEAWAAGRSEALICSVSHCWESREHSDPCGHQLQIISDCTRLYAEAYDAPVWLFLDQVSLFQFKRTEDQDKSFRLGMGHMHLLYCHEHTMTLRVHSISSNQEWEQREAEGHVVDIYDADSGVVRAVPLNKLTRNQNEYLARGWCQAEYEWSSTRAHSAGNQRVDVSQDEKADLKGKVPMVPVEFRKRLDELKFTHRSDSDAVCQLQEKVFFEKVTTCKDLKLEFLDQDACHALAECLPYYESLETFALLNFECSDAVVEKLLSALKPRLTGNALKALQFTSSDFFIERERQRDMILLAVAEVLPQNSSLTSFKVSGNLWESGQALAEAMKKNTTLLDVAVHPYVDNAVRDSLKRRDPPPCWLDAVLAIQDIAEGNKRNAASQNMAPEPTATTRPTRPPVKWDLLVQLLKQNSAVAALQLGGKFLGPVGAQTLAQAIRRNKTVTMIDLGMNRIGDAGARAVAEALKENETVTQINLRENGIGNAGAQALAEALKENRTVTQINLRENQIGDAGIQALTEARKENKAVAQIRLVPQRG</sequence>
<dbReference type="PANTHER" id="PTHR24111">
    <property type="entry name" value="LEUCINE-RICH REPEAT-CONTAINING PROTEIN 34"/>
    <property type="match status" value="1"/>
</dbReference>
<feature type="region of interest" description="Disordered" evidence="2">
    <location>
        <begin position="434"/>
        <end position="453"/>
    </location>
</feature>
<name>A0A812MCE9_9DINO</name>
<dbReference type="Pfam" id="PF13516">
    <property type="entry name" value="LRR_6"/>
    <property type="match status" value="3"/>
</dbReference>
<reference evidence="3" key="1">
    <citation type="submission" date="2021-02" db="EMBL/GenBank/DDBJ databases">
        <authorList>
            <person name="Dougan E. K."/>
            <person name="Rhodes N."/>
            <person name="Thang M."/>
            <person name="Chan C."/>
        </authorList>
    </citation>
    <scope>NUCLEOTIDE SEQUENCE</scope>
</reference>
<feature type="compositionally biased region" description="Low complexity" evidence="2">
    <location>
        <begin position="442"/>
        <end position="451"/>
    </location>
</feature>
<dbReference type="Gene3D" id="3.80.10.10">
    <property type="entry name" value="Ribonuclease Inhibitor"/>
    <property type="match status" value="2"/>
</dbReference>
<dbReference type="InterPro" id="IPR052201">
    <property type="entry name" value="LRR-containing_regulator"/>
</dbReference>
<proteinExistence type="predicted"/>
<evidence type="ECO:0000313" key="3">
    <source>
        <dbReference type="EMBL" id="CAE7254094.1"/>
    </source>
</evidence>
<evidence type="ECO:0000256" key="2">
    <source>
        <dbReference type="SAM" id="MobiDB-lite"/>
    </source>
</evidence>
<organism evidence="3 4">
    <name type="scientific">Symbiodinium natans</name>
    <dbReference type="NCBI Taxonomy" id="878477"/>
    <lineage>
        <taxon>Eukaryota</taxon>
        <taxon>Sar</taxon>
        <taxon>Alveolata</taxon>
        <taxon>Dinophyceae</taxon>
        <taxon>Suessiales</taxon>
        <taxon>Symbiodiniaceae</taxon>
        <taxon>Symbiodinium</taxon>
    </lineage>
</organism>
<dbReference type="PANTHER" id="PTHR24111:SF0">
    <property type="entry name" value="LEUCINE-RICH REPEAT-CONTAINING PROTEIN"/>
    <property type="match status" value="1"/>
</dbReference>
<dbReference type="SUPFAM" id="SSF52047">
    <property type="entry name" value="RNI-like"/>
    <property type="match status" value="2"/>
</dbReference>
<evidence type="ECO:0000256" key="1">
    <source>
        <dbReference type="ARBA" id="ARBA00022737"/>
    </source>
</evidence>
<accession>A0A812MCE9</accession>
<dbReference type="InterPro" id="IPR032675">
    <property type="entry name" value="LRR_dom_sf"/>
</dbReference>
<dbReference type="Proteomes" id="UP000604046">
    <property type="component" value="Unassembled WGS sequence"/>
</dbReference>
<dbReference type="EMBL" id="CAJNDS010001280">
    <property type="protein sequence ID" value="CAE7254094.1"/>
    <property type="molecule type" value="Genomic_DNA"/>
</dbReference>
<gene>
    <name evidence="3" type="primary">NLRC3</name>
    <name evidence="3" type="ORF">SNAT2548_LOCUS12822</name>
</gene>
<protein>
    <submittedName>
        <fullName evidence="3">NLRC3 protein</fullName>
    </submittedName>
</protein>
<comment type="caution">
    <text evidence="3">The sequence shown here is derived from an EMBL/GenBank/DDBJ whole genome shotgun (WGS) entry which is preliminary data.</text>
</comment>
<dbReference type="AlphaFoldDB" id="A0A812MCE9"/>
<keyword evidence="1" id="KW-0677">Repeat</keyword>
<evidence type="ECO:0000313" key="4">
    <source>
        <dbReference type="Proteomes" id="UP000604046"/>
    </source>
</evidence>
<dbReference type="InterPro" id="IPR001611">
    <property type="entry name" value="Leu-rich_rpt"/>
</dbReference>
<dbReference type="OrthoDB" id="341587at2759"/>
<dbReference type="SMART" id="SM00368">
    <property type="entry name" value="LRR_RI"/>
    <property type="match status" value="4"/>
</dbReference>
<keyword evidence="4" id="KW-1185">Reference proteome</keyword>